<evidence type="ECO:0000313" key="3">
    <source>
        <dbReference type="Proteomes" id="UP001258017"/>
    </source>
</evidence>
<gene>
    <name evidence="2" type="ORF">KPH14_004667</name>
</gene>
<dbReference type="EMBL" id="JAIFRP010000031">
    <property type="protein sequence ID" value="KAK2582330.1"/>
    <property type="molecule type" value="Genomic_DNA"/>
</dbReference>
<name>A0AAD9RM79_9HYME</name>
<reference evidence="2" key="2">
    <citation type="journal article" date="2023" name="Commun. Biol.">
        <title>Intrasexual cuticular hydrocarbon dimorphism in a wasp sheds light on hydrocarbon biosynthesis genes in Hymenoptera.</title>
        <authorList>
            <person name="Moris V.C."/>
            <person name="Podsiadlowski L."/>
            <person name="Martin S."/>
            <person name="Oeyen J.P."/>
            <person name="Donath A."/>
            <person name="Petersen M."/>
            <person name="Wilbrandt J."/>
            <person name="Misof B."/>
            <person name="Liedtke D."/>
            <person name="Thamm M."/>
            <person name="Scheiner R."/>
            <person name="Schmitt T."/>
            <person name="Niehuis O."/>
        </authorList>
    </citation>
    <scope>NUCLEOTIDE SEQUENCE</scope>
    <source>
        <strain evidence="2">GBR_01_08_01A</strain>
    </source>
</reference>
<organism evidence="2 3">
    <name type="scientific">Odynerus spinipes</name>
    <dbReference type="NCBI Taxonomy" id="1348599"/>
    <lineage>
        <taxon>Eukaryota</taxon>
        <taxon>Metazoa</taxon>
        <taxon>Ecdysozoa</taxon>
        <taxon>Arthropoda</taxon>
        <taxon>Hexapoda</taxon>
        <taxon>Insecta</taxon>
        <taxon>Pterygota</taxon>
        <taxon>Neoptera</taxon>
        <taxon>Endopterygota</taxon>
        <taxon>Hymenoptera</taxon>
        <taxon>Apocrita</taxon>
        <taxon>Aculeata</taxon>
        <taxon>Vespoidea</taxon>
        <taxon>Vespidae</taxon>
        <taxon>Eumeninae</taxon>
        <taxon>Odynerus</taxon>
    </lineage>
</organism>
<sequence>MGPIHLNSTDLDSVVRTSAGTSQSQRRTREMEEQAGGYGRMKKQIAYSVPIDREASKELSETSETASNTSALNQSIVRVDPIPCRLTHLSVATKALEEVREFFTPGPGILQTSGNNAGNAYRGALNGFRSGYDFYET</sequence>
<keyword evidence="3" id="KW-1185">Reference proteome</keyword>
<feature type="region of interest" description="Disordered" evidence="1">
    <location>
        <begin position="1"/>
        <end position="41"/>
    </location>
</feature>
<reference evidence="2" key="1">
    <citation type="submission" date="2021-08" db="EMBL/GenBank/DDBJ databases">
        <authorList>
            <person name="Misof B."/>
            <person name="Oliver O."/>
            <person name="Podsiadlowski L."/>
            <person name="Donath A."/>
            <person name="Peters R."/>
            <person name="Mayer C."/>
            <person name="Rust J."/>
            <person name="Gunkel S."/>
            <person name="Lesny P."/>
            <person name="Martin S."/>
            <person name="Oeyen J.P."/>
            <person name="Petersen M."/>
            <person name="Panagiotis P."/>
            <person name="Wilbrandt J."/>
            <person name="Tanja T."/>
        </authorList>
    </citation>
    <scope>NUCLEOTIDE SEQUENCE</scope>
    <source>
        <strain evidence="2">GBR_01_08_01A</strain>
        <tissue evidence="2">Thorax + abdomen</tissue>
    </source>
</reference>
<evidence type="ECO:0000256" key="1">
    <source>
        <dbReference type="SAM" id="MobiDB-lite"/>
    </source>
</evidence>
<evidence type="ECO:0000313" key="2">
    <source>
        <dbReference type="EMBL" id="KAK2582330.1"/>
    </source>
</evidence>
<dbReference type="Proteomes" id="UP001258017">
    <property type="component" value="Unassembled WGS sequence"/>
</dbReference>
<comment type="caution">
    <text evidence="2">The sequence shown here is derived from an EMBL/GenBank/DDBJ whole genome shotgun (WGS) entry which is preliminary data.</text>
</comment>
<feature type="compositionally biased region" description="Polar residues" evidence="1">
    <location>
        <begin position="1"/>
        <end position="25"/>
    </location>
</feature>
<protein>
    <submittedName>
        <fullName evidence="2">Uncharacterized protein</fullName>
    </submittedName>
</protein>
<accession>A0AAD9RM79</accession>
<dbReference type="AlphaFoldDB" id="A0AAD9RM79"/>
<proteinExistence type="predicted"/>